<dbReference type="RefSeq" id="WP_188454615.1">
    <property type="nucleotide sequence ID" value="NZ_BMFR01000003.1"/>
</dbReference>
<dbReference type="InterPro" id="IPR036465">
    <property type="entry name" value="vWFA_dom_sf"/>
</dbReference>
<feature type="coiled-coil region" evidence="1">
    <location>
        <begin position="367"/>
        <end position="398"/>
    </location>
</feature>
<dbReference type="Gene3D" id="3.40.50.410">
    <property type="entry name" value="von Willebrand factor, type A domain"/>
    <property type="match status" value="1"/>
</dbReference>
<protein>
    <recommendedName>
        <fullName evidence="4">VWFA domain-containing protein</fullName>
    </recommendedName>
</protein>
<name>A0A917M0B0_9BACI</name>
<dbReference type="SMART" id="SM00327">
    <property type="entry name" value="VWA"/>
    <property type="match status" value="1"/>
</dbReference>
<evidence type="ECO:0000259" key="4">
    <source>
        <dbReference type="PROSITE" id="PS50234"/>
    </source>
</evidence>
<evidence type="ECO:0000256" key="3">
    <source>
        <dbReference type="SAM" id="SignalP"/>
    </source>
</evidence>
<organism evidence="5 6">
    <name type="scientific">Virgibacillus oceani</name>
    <dbReference type="NCBI Taxonomy" id="1479511"/>
    <lineage>
        <taxon>Bacteria</taxon>
        <taxon>Bacillati</taxon>
        <taxon>Bacillota</taxon>
        <taxon>Bacilli</taxon>
        <taxon>Bacillales</taxon>
        <taxon>Bacillaceae</taxon>
        <taxon>Virgibacillus</taxon>
    </lineage>
</organism>
<evidence type="ECO:0000256" key="2">
    <source>
        <dbReference type="SAM" id="MobiDB-lite"/>
    </source>
</evidence>
<evidence type="ECO:0000313" key="6">
    <source>
        <dbReference type="Proteomes" id="UP000622860"/>
    </source>
</evidence>
<dbReference type="Proteomes" id="UP000622860">
    <property type="component" value="Unassembled WGS sequence"/>
</dbReference>
<comment type="caution">
    <text evidence="5">The sequence shown here is derived from an EMBL/GenBank/DDBJ whole genome shotgun (WGS) entry which is preliminary data.</text>
</comment>
<reference evidence="5" key="2">
    <citation type="submission" date="2020-09" db="EMBL/GenBank/DDBJ databases">
        <authorList>
            <person name="Sun Q."/>
            <person name="Zhou Y."/>
        </authorList>
    </citation>
    <scope>NUCLEOTIDE SEQUENCE</scope>
    <source>
        <strain evidence="5">CGMCC 1.12754</strain>
    </source>
</reference>
<evidence type="ECO:0000256" key="1">
    <source>
        <dbReference type="SAM" id="Coils"/>
    </source>
</evidence>
<keyword evidence="6" id="KW-1185">Reference proteome</keyword>
<feature type="coiled-coil region" evidence="1">
    <location>
        <begin position="432"/>
        <end position="459"/>
    </location>
</feature>
<feature type="domain" description="VWFA" evidence="4">
    <location>
        <begin position="157"/>
        <end position="342"/>
    </location>
</feature>
<proteinExistence type="predicted"/>
<keyword evidence="3" id="KW-0732">Signal</keyword>
<dbReference type="Pfam" id="PF00092">
    <property type="entry name" value="VWA"/>
    <property type="match status" value="1"/>
</dbReference>
<dbReference type="SUPFAM" id="SSF53300">
    <property type="entry name" value="vWA-like"/>
    <property type="match status" value="1"/>
</dbReference>
<dbReference type="EMBL" id="BMFR01000003">
    <property type="protein sequence ID" value="GGG70767.1"/>
    <property type="molecule type" value="Genomic_DNA"/>
</dbReference>
<gene>
    <name evidence="5" type="ORF">GCM10011398_13650</name>
</gene>
<dbReference type="AlphaFoldDB" id="A0A917M0B0"/>
<accession>A0A917M0B0</accession>
<feature type="chain" id="PRO_5039686713" description="VWFA domain-containing protein" evidence="3">
    <location>
        <begin position="19"/>
        <end position="464"/>
    </location>
</feature>
<dbReference type="InterPro" id="IPR002035">
    <property type="entry name" value="VWF_A"/>
</dbReference>
<feature type="signal peptide" evidence="3">
    <location>
        <begin position="1"/>
        <end position="18"/>
    </location>
</feature>
<dbReference type="PROSITE" id="PS50234">
    <property type="entry name" value="VWFA"/>
    <property type="match status" value="1"/>
</dbReference>
<feature type="compositionally biased region" description="Basic and acidic residues" evidence="2">
    <location>
        <begin position="141"/>
        <end position="151"/>
    </location>
</feature>
<keyword evidence="1" id="KW-0175">Coiled coil</keyword>
<reference evidence="5" key="1">
    <citation type="journal article" date="2014" name="Int. J. Syst. Evol. Microbiol.">
        <title>Complete genome sequence of Corynebacterium casei LMG S-19264T (=DSM 44701T), isolated from a smear-ripened cheese.</title>
        <authorList>
            <consortium name="US DOE Joint Genome Institute (JGI-PGF)"/>
            <person name="Walter F."/>
            <person name="Albersmeier A."/>
            <person name="Kalinowski J."/>
            <person name="Ruckert C."/>
        </authorList>
    </citation>
    <scope>NUCLEOTIDE SEQUENCE</scope>
    <source>
        <strain evidence="5">CGMCC 1.12754</strain>
    </source>
</reference>
<sequence>MKRVFVFMVLFVFIAACSDDKATDAKTEKDMKEPVKEEQTTTDELNLVPLALTRGELKEQQGGTLVTDISLEDELADGATDLDSTIQEKLNTELAKITKETQNPQDLQRALVQLLGTHYYREIIGSAESFEPDFEEPFLPDPEKSKEEVKSEPAKGKAIILLDASSSMLLKVDNQLKMDIAKEAVERFGEAIGQENDVSLVVYGHKGSESDEDRVLSCTGIEEIYPMGSYEKKEFEKSLTMFESKGWTPLAGAIKKAAKMSKDYDENITVYIVSDGVETCDGNPVKEAKSFVKNNDERSINIIGFHVDQNTESQLKKVSEAGNGEYYAANSADDLKTTIEKEWLPSYIDLAWAFTKAPDAWERLDEYDRFDEELEIIKDVIKKEKERYDEAINILRDEEMVDSEVSSELRELGADRYSKMIDEMGRFRSFKIDEIDKRAEEIHKRVEKWTERMRQRKEERGDMF</sequence>
<dbReference type="PROSITE" id="PS51257">
    <property type="entry name" value="PROKAR_LIPOPROTEIN"/>
    <property type="match status" value="1"/>
</dbReference>
<evidence type="ECO:0000313" key="5">
    <source>
        <dbReference type="EMBL" id="GGG70767.1"/>
    </source>
</evidence>
<feature type="region of interest" description="Disordered" evidence="2">
    <location>
        <begin position="132"/>
        <end position="151"/>
    </location>
</feature>